<keyword evidence="11" id="KW-1185">Reference proteome</keyword>
<dbReference type="GO" id="GO:0005524">
    <property type="term" value="F:ATP binding"/>
    <property type="evidence" value="ECO:0007669"/>
    <property type="project" value="UniProtKB-KW"/>
</dbReference>
<dbReference type="GO" id="GO:0006952">
    <property type="term" value="P:defense response"/>
    <property type="evidence" value="ECO:0007669"/>
    <property type="project" value="UniProtKB-KW"/>
</dbReference>
<dbReference type="AlphaFoldDB" id="A0A811RHH3"/>
<evidence type="ECO:0000256" key="2">
    <source>
        <dbReference type="ARBA" id="ARBA00022614"/>
    </source>
</evidence>
<dbReference type="EMBL" id="CAJGYO010000015">
    <property type="protein sequence ID" value="CAD6269300.1"/>
    <property type="molecule type" value="Genomic_DNA"/>
</dbReference>
<evidence type="ECO:0000256" key="5">
    <source>
        <dbReference type="ARBA" id="ARBA00022821"/>
    </source>
</evidence>
<reference evidence="10" key="1">
    <citation type="submission" date="2020-10" db="EMBL/GenBank/DDBJ databases">
        <authorList>
            <person name="Han B."/>
            <person name="Lu T."/>
            <person name="Zhao Q."/>
            <person name="Huang X."/>
            <person name="Zhao Y."/>
        </authorList>
    </citation>
    <scope>NUCLEOTIDE SEQUENCE</scope>
</reference>
<evidence type="ECO:0000313" key="11">
    <source>
        <dbReference type="Proteomes" id="UP000604825"/>
    </source>
</evidence>
<evidence type="ECO:0000313" key="10">
    <source>
        <dbReference type="EMBL" id="CAD6269300.1"/>
    </source>
</evidence>
<keyword evidence="6" id="KW-0067">ATP-binding</keyword>
<feature type="domain" description="NB-ARC" evidence="8">
    <location>
        <begin position="269"/>
        <end position="362"/>
    </location>
</feature>
<dbReference type="InterPro" id="IPR032675">
    <property type="entry name" value="LRR_dom_sf"/>
</dbReference>
<comment type="similarity">
    <text evidence="1">Belongs to the disease resistance NB-LRR family.</text>
</comment>
<dbReference type="Gene3D" id="3.40.50.300">
    <property type="entry name" value="P-loop containing nucleotide triphosphate hydrolases"/>
    <property type="match status" value="1"/>
</dbReference>
<name>A0A811RHH3_9POAL</name>
<evidence type="ECO:0000256" key="4">
    <source>
        <dbReference type="ARBA" id="ARBA00022741"/>
    </source>
</evidence>
<dbReference type="Gene3D" id="3.80.10.10">
    <property type="entry name" value="Ribonuclease Inhibitor"/>
    <property type="match status" value="2"/>
</dbReference>
<dbReference type="GO" id="GO:0051707">
    <property type="term" value="P:response to other organism"/>
    <property type="evidence" value="ECO:0007669"/>
    <property type="project" value="UniProtKB-ARBA"/>
</dbReference>
<keyword evidence="4" id="KW-0547">Nucleotide-binding</keyword>
<dbReference type="InterPro" id="IPR002182">
    <property type="entry name" value="NB-ARC"/>
</dbReference>
<proteinExistence type="inferred from homology"/>
<evidence type="ECO:0000256" key="6">
    <source>
        <dbReference type="ARBA" id="ARBA00022840"/>
    </source>
</evidence>
<keyword evidence="3" id="KW-0677">Repeat</keyword>
<feature type="region of interest" description="Disordered" evidence="7">
    <location>
        <begin position="170"/>
        <end position="193"/>
    </location>
</feature>
<feature type="compositionally biased region" description="Basic and acidic residues" evidence="7">
    <location>
        <begin position="183"/>
        <end position="193"/>
    </location>
</feature>
<evidence type="ECO:0000256" key="1">
    <source>
        <dbReference type="ARBA" id="ARBA00008894"/>
    </source>
</evidence>
<keyword evidence="5" id="KW-0611">Plant defense</keyword>
<protein>
    <submittedName>
        <fullName evidence="10">Uncharacterized protein</fullName>
    </submittedName>
</protein>
<comment type="caution">
    <text evidence="10">The sequence shown here is derived from an EMBL/GenBank/DDBJ whole genome shotgun (WGS) entry which is preliminary data.</text>
</comment>
<dbReference type="GO" id="GO:0043531">
    <property type="term" value="F:ADP binding"/>
    <property type="evidence" value="ECO:0007669"/>
    <property type="project" value="InterPro"/>
</dbReference>
<keyword evidence="2" id="KW-0433">Leucine-rich repeat</keyword>
<gene>
    <name evidence="10" type="ORF">NCGR_LOCUS52604</name>
</gene>
<sequence length="957" mass="107439">MATALVSAAFSVVGKALAPLTDGLLRNWAATVELGDNVEALERELKLVKALLAPTVGREMDNSALKDLLEELKELGYDADDVLDELDYFRIQDEFDGTFHAADKHAKGATHNLALNLKAVGKQIWLPTCFSSATTSGSKAKAKHTSRSCCNPIHAVGKCFHSSSLPSDPDYDDNHGISMHNSPQRDHTDNEPPKLIFDRVDASKRMQDIVKKLRPLREDVSGIIATLGSNWSTVPNIAESSCHHLSKYRAKIVWEGPYDEQHLLRGYIEKTTLAQHIHHSPEVQDHFDVRVWTCVSLDFNVNKLIEEIQIYIPKVDGESSNCTTGELFGQRLKNKRLLLVLDDIWDCSDEDEWKQLLVPFQKSQVHGLENKDFEELFLKIIFGHDDQSRKDHEFLLETGFKIVDKLKGFPLTAKTVGRLLKTQLDLGHWKRVLENGVAWKKFPPIGELWLVDFPRKENISGTGSSCDVKLVCERENGYECSLTIVGKKDTTNSTFWNVLAFHNLTGLKVLSLHSYEFLPLHSLQMLSSLRTLDMSCSSYTFPFVEADSHVKYQFPVESLAIKNCCASGKELTQLLTYFPKLSYLRLLFCVNVTGLGVNLRGQQATETPGPSSSANKVEQQQDARAKEDVIVASEEAESRAVNLRLPRAELQVQELSTNWARRRAPRSNLPLMAGNDPLPSMVGNLVLSQATVLLVFFLFFFPLPNSLEHLGIYRAVGMDTLVPISNLTCLTNLSIIDCGDSRGEGLLSLLAQGHLTKLHIRETPNFFVDSELSWVHEQEIPSCSSKLQELEIDDVAGFTAAPIRRSLLFSSLNKLKISKDNKMKSFTKEQEALLFVDSLEDITICVCRNLQSLPERLPRLPNLKRLHIWSCEAIQMLPKDGLPSSLQELKIISCPKIQSLPKDCLPDSLQNLVIDRCPDIRSLPGVDDLPSSLRELYVRGSRSELRRQCRKLINSSQ</sequence>
<evidence type="ECO:0000256" key="7">
    <source>
        <dbReference type="SAM" id="MobiDB-lite"/>
    </source>
</evidence>
<dbReference type="InterPro" id="IPR027417">
    <property type="entry name" value="P-loop_NTPase"/>
</dbReference>
<organism evidence="10 11">
    <name type="scientific">Miscanthus lutarioriparius</name>
    <dbReference type="NCBI Taxonomy" id="422564"/>
    <lineage>
        <taxon>Eukaryota</taxon>
        <taxon>Viridiplantae</taxon>
        <taxon>Streptophyta</taxon>
        <taxon>Embryophyta</taxon>
        <taxon>Tracheophyta</taxon>
        <taxon>Spermatophyta</taxon>
        <taxon>Magnoliopsida</taxon>
        <taxon>Liliopsida</taxon>
        <taxon>Poales</taxon>
        <taxon>Poaceae</taxon>
        <taxon>PACMAD clade</taxon>
        <taxon>Panicoideae</taxon>
        <taxon>Andropogonodae</taxon>
        <taxon>Andropogoneae</taxon>
        <taxon>Saccharinae</taxon>
        <taxon>Miscanthus</taxon>
    </lineage>
</organism>
<dbReference type="Gene3D" id="1.20.5.4130">
    <property type="match status" value="1"/>
</dbReference>
<evidence type="ECO:0000259" key="9">
    <source>
        <dbReference type="Pfam" id="PF18052"/>
    </source>
</evidence>
<feature type="domain" description="Disease resistance N-terminal" evidence="9">
    <location>
        <begin position="12"/>
        <end position="94"/>
    </location>
</feature>
<accession>A0A811RHH3</accession>
<evidence type="ECO:0000259" key="8">
    <source>
        <dbReference type="Pfam" id="PF00931"/>
    </source>
</evidence>
<dbReference type="PANTHER" id="PTHR36766">
    <property type="entry name" value="PLANT BROAD-SPECTRUM MILDEW RESISTANCE PROTEIN RPW8"/>
    <property type="match status" value="1"/>
</dbReference>
<dbReference type="OrthoDB" id="695275at2759"/>
<dbReference type="SUPFAM" id="SSF52540">
    <property type="entry name" value="P-loop containing nucleoside triphosphate hydrolases"/>
    <property type="match status" value="1"/>
</dbReference>
<dbReference type="SUPFAM" id="SSF52058">
    <property type="entry name" value="L domain-like"/>
    <property type="match status" value="1"/>
</dbReference>
<dbReference type="PANTHER" id="PTHR36766:SF64">
    <property type="entry name" value="OS12G0206100 PROTEIN"/>
    <property type="match status" value="1"/>
</dbReference>
<dbReference type="Pfam" id="PF18052">
    <property type="entry name" value="Rx_N"/>
    <property type="match status" value="1"/>
</dbReference>
<evidence type="ECO:0000256" key="3">
    <source>
        <dbReference type="ARBA" id="ARBA00022737"/>
    </source>
</evidence>
<dbReference type="Pfam" id="PF00931">
    <property type="entry name" value="NB-ARC"/>
    <property type="match status" value="1"/>
</dbReference>
<dbReference type="Proteomes" id="UP000604825">
    <property type="component" value="Unassembled WGS sequence"/>
</dbReference>
<dbReference type="InterPro" id="IPR041118">
    <property type="entry name" value="Rx_N"/>
</dbReference>
<dbReference type="PRINTS" id="PR00364">
    <property type="entry name" value="DISEASERSIST"/>
</dbReference>